<evidence type="ECO:0000256" key="2">
    <source>
        <dbReference type="ARBA" id="ARBA00047806"/>
    </source>
</evidence>
<dbReference type="GO" id="GO:0008113">
    <property type="term" value="F:peptide-methionine (S)-S-oxide reductase activity"/>
    <property type="evidence" value="ECO:0007669"/>
    <property type="project" value="UniProtKB-EC"/>
</dbReference>
<dbReference type="EC" id="1.8.4.11" evidence="4"/>
<dbReference type="Gene3D" id="3.30.1060.10">
    <property type="entry name" value="Peptide methionine sulphoxide reductase MsrA"/>
    <property type="match status" value="1"/>
</dbReference>
<comment type="catalytic activity">
    <reaction evidence="2 4">
        <text>L-methionyl-[protein] + [thioredoxin]-disulfide + H2O = L-methionyl-(S)-S-oxide-[protein] + [thioredoxin]-dithiol</text>
        <dbReference type="Rhea" id="RHEA:14217"/>
        <dbReference type="Rhea" id="RHEA-COMP:10698"/>
        <dbReference type="Rhea" id="RHEA-COMP:10700"/>
        <dbReference type="Rhea" id="RHEA-COMP:12313"/>
        <dbReference type="Rhea" id="RHEA-COMP:12315"/>
        <dbReference type="ChEBI" id="CHEBI:15377"/>
        <dbReference type="ChEBI" id="CHEBI:16044"/>
        <dbReference type="ChEBI" id="CHEBI:29950"/>
        <dbReference type="ChEBI" id="CHEBI:44120"/>
        <dbReference type="ChEBI" id="CHEBI:50058"/>
        <dbReference type="EC" id="1.8.4.11"/>
    </reaction>
</comment>
<dbReference type="EMBL" id="JBHSWN010000001">
    <property type="protein sequence ID" value="MFC6788636.1"/>
    <property type="molecule type" value="Genomic_DNA"/>
</dbReference>
<accession>A0ABW2BGV1</accession>
<evidence type="ECO:0000313" key="6">
    <source>
        <dbReference type="EMBL" id="MFC6788636.1"/>
    </source>
</evidence>
<organism evidence="6 7">
    <name type="scientific">Methylobacterium komagatae</name>
    <dbReference type="NCBI Taxonomy" id="374425"/>
    <lineage>
        <taxon>Bacteria</taxon>
        <taxon>Pseudomonadati</taxon>
        <taxon>Pseudomonadota</taxon>
        <taxon>Alphaproteobacteria</taxon>
        <taxon>Hyphomicrobiales</taxon>
        <taxon>Methylobacteriaceae</taxon>
        <taxon>Methylobacterium</taxon>
    </lineage>
</organism>
<evidence type="ECO:0000256" key="3">
    <source>
        <dbReference type="ARBA" id="ARBA00048782"/>
    </source>
</evidence>
<dbReference type="PANTHER" id="PTHR42799:SF2">
    <property type="entry name" value="MITOCHONDRIAL PEPTIDE METHIONINE SULFOXIDE REDUCTASE"/>
    <property type="match status" value="1"/>
</dbReference>
<sequence length="218" mass="23556">MFLFRKKAEMPNAADALPGRSTPLPTAERHYVNGNPLKGPYPEGTETIVLGLGCFWGAERRFWQLPQGVFVTAVGYAAGYTPNPTYEEVCTGRTGHNEVVLVAFDPAVLPLDALLRIFFESHNPTQGMRQGNDVGTQYRSGIYTTGPEQAKVAEAVRSAYAGALREQGYPDVTTEIVPLDTFYFAEDYHQQYLAKNPGGYCGLGGTGVSCPVGVGVPA</sequence>
<evidence type="ECO:0000259" key="5">
    <source>
        <dbReference type="Pfam" id="PF01625"/>
    </source>
</evidence>
<feature type="domain" description="Peptide methionine sulphoxide reductase MsrA" evidence="5">
    <location>
        <begin position="47"/>
        <end position="201"/>
    </location>
</feature>
<evidence type="ECO:0000256" key="1">
    <source>
        <dbReference type="ARBA" id="ARBA00023002"/>
    </source>
</evidence>
<gene>
    <name evidence="4 6" type="primary">msrA</name>
    <name evidence="6" type="ORF">ACFQE0_02750</name>
</gene>
<comment type="caution">
    <text evidence="6">The sequence shown here is derived from an EMBL/GenBank/DDBJ whole genome shotgun (WGS) entry which is preliminary data.</text>
</comment>
<proteinExistence type="inferred from homology"/>
<dbReference type="HAMAP" id="MF_01401">
    <property type="entry name" value="MsrA"/>
    <property type="match status" value="1"/>
</dbReference>
<feature type="active site" evidence="4">
    <location>
        <position position="54"/>
    </location>
</feature>
<keyword evidence="7" id="KW-1185">Reference proteome</keyword>
<comment type="function">
    <text evidence="4">Has an important function as a repair enzyme for proteins that have been inactivated by oxidation. Catalyzes the reversible oxidation-reduction of methionine sulfoxide in proteins to methionine.</text>
</comment>
<evidence type="ECO:0000256" key="4">
    <source>
        <dbReference type="HAMAP-Rule" id="MF_01401"/>
    </source>
</evidence>
<comment type="catalytic activity">
    <reaction evidence="3 4">
        <text>[thioredoxin]-disulfide + L-methionine + H2O = L-methionine (S)-S-oxide + [thioredoxin]-dithiol</text>
        <dbReference type="Rhea" id="RHEA:19993"/>
        <dbReference type="Rhea" id="RHEA-COMP:10698"/>
        <dbReference type="Rhea" id="RHEA-COMP:10700"/>
        <dbReference type="ChEBI" id="CHEBI:15377"/>
        <dbReference type="ChEBI" id="CHEBI:29950"/>
        <dbReference type="ChEBI" id="CHEBI:50058"/>
        <dbReference type="ChEBI" id="CHEBI:57844"/>
        <dbReference type="ChEBI" id="CHEBI:58772"/>
        <dbReference type="EC" id="1.8.4.11"/>
    </reaction>
</comment>
<dbReference type="Proteomes" id="UP001596292">
    <property type="component" value="Unassembled WGS sequence"/>
</dbReference>
<dbReference type="Pfam" id="PF01625">
    <property type="entry name" value="PMSR"/>
    <property type="match status" value="1"/>
</dbReference>
<keyword evidence="1 4" id="KW-0560">Oxidoreductase</keyword>
<dbReference type="InterPro" id="IPR002569">
    <property type="entry name" value="Met_Sox_Rdtase_MsrA_dom"/>
</dbReference>
<dbReference type="PANTHER" id="PTHR42799">
    <property type="entry name" value="MITOCHONDRIAL PEPTIDE METHIONINE SULFOXIDE REDUCTASE"/>
    <property type="match status" value="1"/>
</dbReference>
<dbReference type="NCBIfam" id="TIGR00401">
    <property type="entry name" value="msrA"/>
    <property type="match status" value="1"/>
</dbReference>
<comment type="similarity">
    <text evidence="4">Belongs to the MsrA Met sulfoxide reductase family.</text>
</comment>
<reference evidence="7" key="1">
    <citation type="journal article" date="2019" name="Int. J. Syst. Evol. Microbiol.">
        <title>The Global Catalogue of Microorganisms (GCM) 10K type strain sequencing project: providing services to taxonomists for standard genome sequencing and annotation.</title>
        <authorList>
            <consortium name="The Broad Institute Genomics Platform"/>
            <consortium name="The Broad Institute Genome Sequencing Center for Infectious Disease"/>
            <person name="Wu L."/>
            <person name="Ma J."/>
        </authorList>
    </citation>
    <scope>NUCLEOTIDE SEQUENCE [LARGE SCALE GENOMIC DNA]</scope>
    <source>
        <strain evidence="7">CCUG 48316</strain>
    </source>
</reference>
<evidence type="ECO:0000313" key="7">
    <source>
        <dbReference type="Proteomes" id="UP001596292"/>
    </source>
</evidence>
<dbReference type="InterPro" id="IPR036509">
    <property type="entry name" value="Met_Sox_Rdtase_MsrA_sf"/>
</dbReference>
<name>A0ABW2BGV1_9HYPH</name>
<dbReference type="RefSeq" id="WP_378966847.1">
    <property type="nucleotide sequence ID" value="NZ_JBHSWN010000001.1"/>
</dbReference>
<dbReference type="SUPFAM" id="SSF55068">
    <property type="entry name" value="Peptide methionine sulfoxide reductase"/>
    <property type="match status" value="1"/>
</dbReference>
<protein>
    <recommendedName>
        <fullName evidence="4">Peptide methionine sulfoxide reductase MsrA</fullName>
        <shortName evidence="4">Protein-methionine-S-oxide reductase</shortName>
        <ecNumber evidence="4">1.8.4.11</ecNumber>
    </recommendedName>
    <alternativeName>
        <fullName evidence="4">Peptide-methionine (S)-S-oxide reductase</fullName>
        <shortName evidence="4">Peptide Met(O) reductase</shortName>
    </alternativeName>
</protein>
<dbReference type="InterPro" id="IPR050162">
    <property type="entry name" value="MsrA_MetSO_reductase"/>
</dbReference>